<proteinExistence type="predicted"/>
<reference evidence="1" key="1">
    <citation type="submission" date="2021-01" db="EMBL/GenBank/DDBJ databases">
        <authorList>
            <person name="Corre E."/>
            <person name="Pelletier E."/>
            <person name="Niang G."/>
            <person name="Scheremetjew M."/>
            <person name="Finn R."/>
            <person name="Kale V."/>
            <person name="Holt S."/>
            <person name="Cochrane G."/>
            <person name="Meng A."/>
            <person name="Brown T."/>
            <person name="Cohen L."/>
        </authorList>
    </citation>
    <scope>NUCLEOTIDE SEQUENCE</scope>
    <source>
        <strain evidence="1">CCMP3276</strain>
    </source>
</reference>
<sequence length="163" mass="17734">MMSFDRSVTIDDSRVVAFVAGTSGSRGISGACSRHVVVCQTWDQKINACANAPDRRARGGRRACVEMAREKMSMSTRRSVLQGVIGMMTAVVLSASREPEDKDFGVTVVAGKPKKGTKEEKAYELCLSQCLYDCTTPKAGPAKSRTDCRRECKDECATTPEQL</sequence>
<evidence type="ECO:0000313" key="1">
    <source>
        <dbReference type="EMBL" id="CAD8725240.1"/>
    </source>
</evidence>
<dbReference type="EMBL" id="HBFE01001961">
    <property type="protein sequence ID" value="CAD8725240.1"/>
    <property type="molecule type" value="Transcribed_RNA"/>
</dbReference>
<protein>
    <submittedName>
        <fullName evidence="1">Uncharacterized protein</fullName>
    </submittedName>
</protein>
<accession>A0A7S0T8B5</accession>
<gene>
    <name evidence="1" type="ORF">EMAD1354_LOCUS1320</name>
</gene>
<organism evidence="1">
    <name type="scientific">Erythrolobus madagascarensis</name>
    <dbReference type="NCBI Taxonomy" id="708628"/>
    <lineage>
        <taxon>Eukaryota</taxon>
        <taxon>Rhodophyta</taxon>
        <taxon>Bangiophyceae</taxon>
        <taxon>Porphyridiales</taxon>
        <taxon>Porphyridiaceae</taxon>
        <taxon>Erythrolobus</taxon>
    </lineage>
</organism>
<name>A0A7S0T8B5_9RHOD</name>
<dbReference type="AlphaFoldDB" id="A0A7S0T8B5"/>